<proteinExistence type="predicted"/>
<keyword evidence="1" id="KW-0812">Transmembrane</keyword>
<feature type="transmembrane region" description="Helical" evidence="1">
    <location>
        <begin position="85"/>
        <end position="106"/>
    </location>
</feature>
<dbReference type="Proteomes" id="UP000269669">
    <property type="component" value="Unassembled WGS sequence"/>
</dbReference>
<evidence type="ECO:0000313" key="3">
    <source>
        <dbReference type="Proteomes" id="UP000269669"/>
    </source>
</evidence>
<reference evidence="2 3" key="1">
    <citation type="submission" date="2018-12" db="EMBL/GenBank/DDBJ databases">
        <title>Sequencing of bacterial isolates from soil warming experiment in Harvard Forest, Massachusetts, USA.</title>
        <authorList>
            <person name="Deangelis K."/>
        </authorList>
    </citation>
    <scope>NUCLEOTIDE SEQUENCE [LARGE SCALE GENOMIC DNA]</scope>
    <source>
        <strain evidence="2 3">EB153</strain>
    </source>
</reference>
<accession>A0A3R9NX81</accession>
<dbReference type="OrthoDB" id="119940at2"/>
<evidence type="ECO:0000313" key="2">
    <source>
        <dbReference type="EMBL" id="RSL18952.1"/>
    </source>
</evidence>
<evidence type="ECO:0000256" key="1">
    <source>
        <dbReference type="SAM" id="Phobius"/>
    </source>
</evidence>
<name>A0A3R9NX81_9BACT</name>
<sequence length="230" mass="25171">MIKKKLNSEEWFLRQVESYARRQPSGDKTPECVDDAFLKSYAARPMDVSLSDPRVDHVTSCNYCLGRLLQFRATRPAGTSPRFRYATVAATGLACLLVGFVLANAWNRRHPAVVQVQSAEVHRTLDLSQYGTYRGGEPKSNPPLHLPAALVRLELVLPRLSQPGVYSIMVAPAKNGLNRVACATGSAVGADPRTVVTVSLDLRSAAPGNYTLSTQLQGEDAPYTYPLQIE</sequence>
<protein>
    <submittedName>
        <fullName evidence="2">Uncharacterized protein</fullName>
    </submittedName>
</protein>
<keyword evidence="1" id="KW-0472">Membrane</keyword>
<keyword evidence="1" id="KW-1133">Transmembrane helix</keyword>
<gene>
    <name evidence="2" type="ORF">EDE15_4562</name>
</gene>
<keyword evidence="3" id="KW-1185">Reference proteome</keyword>
<dbReference type="EMBL" id="RSDW01000001">
    <property type="protein sequence ID" value="RSL18952.1"/>
    <property type="molecule type" value="Genomic_DNA"/>
</dbReference>
<comment type="caution">
    <text evidence="2">The sequence shown here is derived from an EMBL/GenBank/DDBJ whole genome shotgun (WGS) entry which is preliminary data.</text>
</comment>
<dbReference type="RefSeq" id="WP_148103898.1">
    <property type="nucleotide sequence ID" value="NZ_RSDW01000001.1"/>
</dbReference>
<organism evidence="2 3">
    <name type="scientific">Edaphobacter aggregans</name>
    <dbReference type="NCBI Taxonomy" id="570835"/>
    <lineage>
        <taxon>Bacteria</taxon>
        <taxon>Pseudomonadati</taxon>
        <taxon>Acidobacteriota</taxon>
        <taxon>Terriglobia</taxon>
        <taxon>Terriglobales</taxon>
        <taxon>Acidobacteriaceae</taxon>
        <taxon>Edaphobacter</taxon>
    </lineage>
</organism>
<dbReference type="AlphaFoldDB" id="A0A3R9NX81"/>